<evidence type="ECO:0000313" key="4">
    <source>
        <dbReference type="Proteomes" id="UP000808337"/>
    </source>
</evidence>
<dbReference type="Pfam" id="PF13173">
    <property type="entry name" value="AAA_14"/>
    <property type="match status" value="1"/>
</dbReference>
<keyword evidence="3" id="KW-0547">Nucleotide-binding</keyword>
<dbReference type="InterPro" id="IPR027417">
    <property type="entry name" value="P-loop_NTPase"/>
</dbReference>
<comment type="caution">
    <text evidence="3">The sequence shown here is derived from an EMBL/GenBank/DDBJ whole genome shotgun (WGS) entry which is preliminary data.</text>
</comment>
<accession>A0A9D7SXI5</accession>
<feature type="domain" description="DUF4143" evidence="2">
    <location>
        <begin position="169"/>
        <end position="327"/>
    </location>
</feature>
<dbReference type="AlphaFoldDB" id="A0A9D7SXI5"/>
<dbReference type="Proteomes" id="UP000808337">
    <property type="component" value="Unassembled WGS sequence"/>
</dbReference>
<evidence type="ECO:0000259" key="2">
    <source>
        <dbReference type="Pfam" id="PF13635"/>
    </source>
</evidence>
<sequence length="383" mass="43859">MISRNIGLQVKKLLRFYPIVSLSGPRQSGKTTLLRYQYPTLPYASFEDPDVRRYSMSDPRGFLDQFPKGCIIDEVQLNPEILSYLQTRVDLNAKLKFLISGSQNFLLMEKVTQSLAGRAGLLTLLPFSRNEMPMPVLEEWIWKGGYPALYDRNIPPKTFFPNYIQTYLERDVRTLLNVGSLLDFERFLRLCAGRSGQLLNLSSLASDTGISVNTAKAWISVLEASYTIFLLPPYHNNFNKRMIKMPKLYFWDTGLLSWLLNIDLASRITSHFAVGSLFENAIIVEMAKQYFNRGETPSFYFLRDSNGNEVDLLIERGNSIKAVEIKFGKTINDDYFRGLNVWAKVSGQPLKNGYLIYGGEHESIYKGFHVMPWNSKNVLTGKF</sequence>
<reference evidence="3 4" key="1">
    <citation type="submission" date="2020-10" db="EMBL/GenBank/DDBJ databases">
        <title>Connecting structure to function with the recovery of over 1000 high-quality activated sludge metagenome-assembled genomes encoding full-length rRNA genes using long-read sequencing.</title>
        <authorList>
            <person name="Singleton C.M."/>
            <person name="Petriglieri F."/>
            <person name="Kristensen J.M."/>
            <person name="Kirkegaard R.H."/>
            <person name="Michaelsen T.Y."/>
            <person name="Andersen M.H."/>
            <person name="Karst S.M."/>
            <person name="Dueholm M.S."/>
            <person name="Nielsen P.H."/>
            <person name="Albertsen M."/>
        </authorList>
    </citation>
    <scope>NUCLEOTIDE SEQUENCE [LARGE SCALE GENOMIC DNA]</scope>
    <source>
        <strain evidence="3">Ribe_18-Q3-R11-54_MAXAC.273</strain>
    </source>
</reference>
<keyword evidence="3" id="KW-0067">ATP-binding</keyword>
<proteinExistence type="predicted"/>
<dbReference type="InterPro" id="IPR041682">
    <property type="entry name" value="AAA_14"/>
</dbReference>
<protein>
    <submittedName>
        <fullName evidence="3">ATP-binding protein</fullName>
    </submittedName>
</protein>
<dbReference type="PANTHER" id="PTHR43566">
    <property type="entry name" value="CONSERVED PROTEIN"/>
    <property type="match status" value="1"/>
</dbReference>
<name>A0A9D7SXI5_9BACT</name>
<dbReference type="PANTHER" id="PTHR43566:SF2">
    <property type="entry name" value="DUF4143 DOMAIN-CONTAINING PROTEIN"/>
    <property type="match status" value="1"/>
</dbReference>
<feature type="domain" description="AAA" evidence="1">
    <location>
        <begin position="18"/>
        <end position="132"/>
    </location>
</feature>
<organism evidence="3 4">
    <name type="scientific">Candidatus Opimibacter skivensis</name>
    <dbReference type="NCBI Taxonomy" id="2982028"/>
    <lineage>
        <taxon>Bacteria</taxon>
        <taxon>Pseudomonadati</taxon>
        <taxon>Bacteroidota</taxon>
        <taxon>Saprospiria</taxon>
        <taxon>Saprospirales</taxon>
        <taxon>Saprospiraceae</taxon>
        <taxon>Candidatus Opimibacter</taxon>
    </lineage>
</organism>
<dbReference type="GO" id="GO:0005524">
    <property type="term" value="F:ATP binding"/>
    <property type="evidence" value="ECO:0007669"/>
    <property type="project" value="UniProtKB-KW"/>
</dbReference>
<dbReference type="SUPFAM" id="SSF52980">
    <property type="entry name" value="Restriction endonuclease-like"/>
    <property type="match status" value="1"/>
</dbReference>
<dbReference type="SUPFAM" id="SSF52540">
    <property type="entry name" value="P-loop containing nucleoside triphosphate hydrolases"/>
    <property type="match status" value="1"/>
</dbReference>
<evidence type="ECO:0000259" key="1">
    <source>
        <dbReference type="Pfam" id="PF13173"/>
    </source>
</evidence>
<gene>
    <name evidence="3" type="ORF">IPP15_15510</name>
</gene>
<dbReference type="InterPro" id="IPR011335">
    <property type="entry name" value="Restrct_endonuc-II-like"/>
</dbReference>
<evidence type="ECO:0000313" key="3">
    <source>
        <dbReference type="EMBL" id="MBK9983752.1"/>
    </source>
</evidence>
<dbReference type="Pfam" id="PF13635">
    <property type="entry name" value="DUF4143"/>
    <property type="match status" value="1"/>
</dbReference>
<dbReference type="EMBL" id="JADKGY010000025">
    <property type="protein sequence ID" value="MBK9983752.1"/>
    <property type="molecule type" value="Genomic_DNA"/>
</dbReference>
<dbReference type="InterPro" id="IPR025420">
    <property type="entry name" value="DUF4143"/>
</dbReference>